<dbReference type="GO" id="GO:0046872">
    <property type="term" value="F:metal ion binding"/>
    <property type="evidence" value="ECO:0007669"/>
    <property type="project" value="UniProtKB-KW"/>
</dbReference>
<evidence type="ECO:0000256" key="1">
    <source>
        <dbReference type="ARBA" id="ARBA00006486"/>
    </source>
</evidence>
<evidence type="ECO:0000259" key="7">
    <source>
        <dbReference type="Pfam" id="PF00920"/>
    </source>
</evidence>
<evidence type="ECO:0000256" key="6">
    <source>
        <dbReference type="SAM" id="MobiDB-lite"/>
    </source>
</evidence>
<dbReference type="Pfam" id="PF24877">
    <property type="entry name" value="ILV_EDD_C"/>
    <property type="match status" value="1"/>
</dbReference>
<dbReference type="InterPro" id="IPR056740">
    <property type="entry name" value="ILV_EDD_C"/>
</dbReference>
<evidence type="ECO:0000313" key="9">
    <source>
        <dbReference type="EMBL" id="OJI82413.1"/>
    </source>
</evidence>
<dbReference type="AlphaFoldDB" id="A0A1L9MZF8"/>
<feature type="domain" description="Dihydroxy-acid/6-phosphogluconate dehydratase N-terminal" evidence="7">
    <location>
        <begin position="61"/>
        <end position="374"/>
    </location>
</feature>
<evidence type="ECO:0000256" key="5">
    <source>
        <dbReference type="ARBA" id="ARBA00023239"/>
    </source>
</evidence>
<feature type="domain" description="Dihydroxy-acid/6-phosphogluconate dehydratase C-terminal" evidence="8">
    <location>
        <begin position="389"/>
        <end position="594"/>
    </location>
</feature>
<name>A0A1L9MZF8_ASPTC</name>
<dbReference type="OrthoDB" id="3851628at2759"/>
<dbReference type="InterPro" id="IPR020558">
    <property type="entry name" value="DiOHA_6PGluconate_deHydtase_CS"/>
</dbReference>
<dbReference type="NCBIfam" id="NF004784">
    <property type="entry name" value="PRK06131.1"/>
    <property type="match status" value="1"/>
</dbReference>
<evidence type="ECO:0000256" key="3">
    <source>
        <dbReference type="ARBA" id="ARBA00023004"/>
    </source>
</evidence>
<dbReference type="InterPro" id="IPR042096">
    <property type="entry name" value="Dihydro-acid_dehy_C"/>
</dbReference>
<protein>
    <recommendedName>
        <fullName evidence="11">Dihydroxy-acid dehydratase</fullName>
    </recommendedName>
</protein>
<evidence type="ECO:0000259" key="8">
    <source>
        <dbReference type="Pfam" id="PF24877"/>
    </source>
</evidence>
<evidence type="ECO:0008006" key="11">
    <source>
        <dbReference type="Google" id="ProtNLM"/>
    </source>
</evidence>
<keyword evidence="3" id="KW-0408">Iron</keyword>
<evidence type="ECO:0000256" key="4">
    <source>
        <dbReference type="ARBA" id="ARBA00023014"/>
    </source>
</evidence>
<dbReference type="SUPFAM" id="SSF52016">
    <property type="entry name" value="LeuD/IlvD-like"/>
    <property type="match status" value="1"/>
</dbReference>
<dbReference type="Gene3D" id="3.50.30.80">
    <property type="entry name" value="IlvD/EDD C-terminal domain-like"/>
    <property type="match status" value="1"/>
</dbReference>
<dbReference type="VEuPathDB" id="FungiDB:ASPTUDRAFT_77556"/>
<accession>A0A1L9MZF8</accession>
<keyword evidence="4" id="KW-0411">Iron-sulfur</keyword>
<dbReference type="Pfam" id="PF00920">
    <property type="entry name" value="ILVD_EDD_N"/>
    <property type="match status" value="1"/>
</dbReference>
<evidence type="ECO:0000256" key="2">
    <source>
        <dbReference type="ARBA" id="ARBA00022723"/>
    </source>
</evidence>
<dbReference type="PROSITE" id="PS00886">
    <property type="entry name" value="ILVD_EDD_1"/>
    <property type="match status" value="1"/>
</dbReference>
<dbReference type="STRING" id="767770.A0A1L9MZF8"/>
<evidence type="ECO:0000313" key="10">
    <source>
        <dbReference type="Proteomes" id="UP000184304"/>
    </source>
</evidence>
<keyword evidence="2" id="KW-0479">Metal-binding</keyword>
<dbReference type="OMA" id="MLPGHWR"/>
<keyword evidence="10" id="KW-1185">Reference proteome</keyword>
<feature type="region of interest" description="Disordered" evidence="6">
    <location>
        <begin position="562"/>
        <end position="582"/>
    </location>
</feature>
<dbReference type="InterPro" id="IPR000581">
    <property type="entry name" value="ILV_EDD_N"/>
</dbReference>
<dbReference type="GO" id="GO:0051536">
    <property type="term" value="F:iron-sulfur cluster binding"/>
    <property type="evidence" value="ECO:0007669"/>
    <property type="project" value="UniProtKB-KW"/>
</dbReference>
<keyword evidence="5" id="KW-0456">Lyase</keyword>
<dbReference type="PANTHER" id="PTHR43183">
    <property type="entry name" value="HYPOTHETICAL DIHYDROXYACID DEHYDRATASE (EUROFUNG)-RELATED"/>
    <property type="match status" value="1"/>
</dbReference>
<dbReference type="GO" id="GO:0016836">
    <property type="term" value="F:hydro-lyase activity"/>
    <property type="evidence" value="ECO:0007669"/>
    <property type="project" value="UniProtKB-ARBA"/>
</dbReference>
<dbReference type="SUPFAM" id="SSF143975">
    <property type="entry name" value="IlvD/EDD N-terminal domain-like"/>
    <property type="match status" value="1"/>
</dbReference>
<gene>
    <name evidence="9" type="ORF">ASPTUDRAFT_77556</name>
</gene>
<dbReference type="EMBL" id="KV878205">
    <property type="protein sequence ID" value="OJI82413.1"/>
    <property type="molecule type" value="Genomic_DNA"/>
</dbReference>
<proteinExistence type="inferred from homology"/>
<dbReference type="Proteomes" id="UP000184304">
    <property type="component" value="Unassembled WGS sequence"/>
</dbReference>
<dbReference type="PANTHER" id="PTHR43183:SF1">
    <property type="entry name" value="HYPOTHETICAL DIHYDROXY-ACID DEHYDRATASE (EUROFUNG)-RELATED"/>
    <property type="match status" value="1"/>
</dbReference>
<dbReference type="InterPro" id="IPR037237">
    <property type="entry name" value="IlvD/EDD_N"/>
</dbReference>
<dbReference type="InterPro" id="IPR052352">
    <property type="entry name" value="Sugar_Degrad_Dehydratases"/>
</dbReference>
<comment type="similarity">
    <text evidence="1">Belongs to the IlvD/Edd family.</text>
</comment>
<reference evidence="10" key="1">
    <citation type="journal article" date="2017" name="Genome Biol.">
        <title>Comparative genomics reveals high biological diversity and specific adaptations in the industrially and medically important fungal genus Aspergillus.</title>
        <authorList>
            <person name="de Vries R.P."/>
            <person name="Riley R."/>
            <person name="Wiebenga A."/>
            <person name="Aguilar-Osorio G."/>
            <person name="Amillis S."/>
            <person name="Uchima C.A."/>
            <person name="Anderluh G."/>
            <person name="Asadollahi M."/>
            <person name="Askin M."/>
            <person name="Barry K."/>
            <person name="Battaglia E."/>
            <person name="Bayram O."/>
            <person name="Benocci T."/>
            <person name="Braus-Stromeyer S.A."/>
            <person name="Caldana C."/>
            <person name="Canovas D."/>
            <person name="Cerqueira G.C."/>
            <person name="Chen F."/>
            <person name="Chen W."/>
            <person name="Choi C."/>
            <person name="Clum A."/>
            <person name="Dos Santos R.A."/>
            <person name="Damasio A.R."/>
            <person name="Diallinas G."/>
            <person name="Emri T."/>
            <person name="Fekete E."/>
            <person name="Flipphi M."/>
            <person name="Freyberg S."/>
            <person name="Gallo A."/>
            <person name="Gournas C."/>
            <person name="Habgood R."/>
            <person name="Hainaut M."/>
            <person name="Harispe M.L."/>
            <person name="Henrissat B."/>
            <person name="Hilden K.S."/>
            <person name="Hope R."/>
            <person name="Hossain A."/>
            <person name="Karabika E."/>
            <person name="Karaffa L."/>
            <person name="Karanyi Z."/>
            <person name="Krasevec N."/>
            <person name="Kuo A."/>
            <person name="Kusch H."/>
            <person name="LaButti K."/>
            <person name="Lagendijk E.L."/>
            <person name="Lapidus A."/>
            <person name="Levasseur A."/>
            <person name="Lindquist E."/>
            <person name="Lipzen A."/>
            <person name="Logrieco A.F."/>
            <person name="MacCabe A."/>
            <person name="Maekelae M.R."/>
            <person name="Malavazi I."/>
            <person name="Melin P."/>
            <person name="Meyer V."/>
            <person name="Mielnichuk N."/>
            <person name="Miskei M."/>
            <person name="Molnar A.P."/>
            <person name="Mule G."/>
            <person name="Ngan C.Y."/>
            <person name="Orejas M."/>
            <person name="Orosz E."/>
            <person name="Ouedraogo J.P."/>
            <person name="Overkamp K.M."/>
            <person name="Park H.-S."/>
            <person name="Perrone G."/>
            <person name="Piumi F."/>
            <person name="Punt P.J."/>
            <person name="Ram A.F."/>
            <person name="Ramon A."/>
            <person name="Rauscher S."/>
            <person name="Record E."/>
            <person name="Riano-Pachon D.M."/>
            <person name="Robert V."/>
            <person name="Roehrig J."/>
            <person name="Ruller R."/>
            <person name="Salamov A."/>
            <person name="Salih N.S."/>
            <person name="Samson R.A."/>
            <person name="Sandor E."/>
            <person name="Sanguinetti M."/>
            <person name="Schuetze T."/>
            <person name="Sepcic K."/>
            <person name="Shelest E."/>
            <person name="Sherlock G."/>
            <person name="Sophianopoulou V."/>
            <person name="Squina F.M."/>
            <person name="Sun H."/>
            <person name="Susca A."/>
            <person name="Todd R.B."/>
            <person name="Tsang A."/>
            <person name="Unkles S.E."/>
            <person name="van de Wiele N."/>
            <person name="van Rossen-Uffink D."/>
            <person name="Oliveira J.V."/>
            <person name="Vesth T.C."/>
            <person name="Visser J."/>
            <person name="Yu J.-H."/>
            <person name="Zhou M."/>
            <person name="Andersen M.R."/>
            <person name="Archer D.B."/>
            <person name="Baker S.E."/>
            <person name="Benoit I."/>
            <person name="Brakhage A.A."/>
            <person name="Braus G.H."/>
            <person name="Fischer R."/>
            <person name="Frisvad J.C."/>
            <person name="Goldman G.H."/>
            <person name="Houbraken J."/>
            <person name="Oakley B."/>
            <person name="Pocsi I."/>
            <person name="Scazzocchio C."/>
            <person name="Seiboth B."/>
            <person name="vanKuyk P.A."/>
            <person name="Wortman J."/>
            <person name="Dyer P.S."/>
            <person name="Grigoriev I.V."/>
        </authorList>
    </citation>
    <scope>NUCLEOTIDE SEQUENCE [LARGE SCALE GENOMIC DNA]</scope>
    <source>
        <strain evidence="10">CBS 134.48</strain>
    </source>
</reference>
<sequence>MSTIENESHTLPQSDYDLSTPITSTSGLRQGLSSYGDAHFSLFLRKVFIKALGYSDEALSRPIVGIINTYSGFNPCHANAPQLIEAVKRGVHLQGGLAIEFPTISIQESFAHPTSMFLRNLMSMDTEEMIRAQPLDACVMIGGCDKTVPAQLMGGISANKPILPLITGPMLPGSHRGQRIGACTDCRNNWAAFRAKEIDIEEISAINEELAPTVGTCGVMGTASTMACITAALGMMPLRGASAPAVSSARIRVAEETGANAVAVARAGRQPQDILSKESFLNAITVLQAIGGSTNAVVHLMAIVNRHPKLQGVITLQTIEEVGQWTPLLIDLKPSGDNYMNDFHNAGGMLALLHTLRPLLHLSAMTISGQTLGEVLDSSPFRTFPLSQQIIRPLSDPLHPSSSLVILRGNIAPDGAVMKASASKDRRLLSHSGPAVVFENSVDLAKRIDDPNLEVTPDSVLVLKGIGPIGNPGMPEAGLIPIPRKLGSAGVKDMLRLSDGRMSGTAGGTIVLHISPESALRESPFGVVQTGDLITCDITTRKLQLEISDEELKRRIDARKQALKASGAEKSHAKQKRGYRGLYERSVNQAQDGADFDFLAASGPSSNDGK</sequence>
<organism evidence="9 10">
    <name type="scientific">Aspergillus tubingensis (strain CBS 134.48)</name>
    <dbReference type="NCBI Taxonomy" id="767770"/>
    <lineage>
        <taxon>Eukaryota</taxon>
        <taxon>Fungi</taxon>
        <taxon>Dikarya</taxon>
        <taxon>Ascomycota</taxon>
        <taxon>Pezizomycotina</taxon>
        <taxon>Eurotiomycetes</taxon>
        <taxon>Eurotiomycetidae</taxon>
        <taxon>Eurotiales</taxon>
        <taxon>Aspergillaceae</taxon>
        <taxon>Aspergillus</taxon>
        <taxon>Aspergillus subgen. Circumdati</taxon>
    </lineage>
</organism>